<dbReference type="GO" id="GO:0003700">
    <property type="term" value="F:DNA-binding transcription factor activity"/>
    <property type="evidence" value="ECO:0007669"/>
    <property type="project" value="InterPro"/>
</dbReference>
<dbReference type="InterPro" id="IPR055081">
    <property type="entry name" value="NLP1-9_GAF"/>
</dbReference>
<name>A0A9N7R9R9_STRHE</name>
<dbReference type="Pfam" id="PF22922">
    <property type="entry name" value="GAF_NLP"/>
    <property type="match status" value="1"/>
</dbReference>
<evidence type="ECO:0000259" key="6">
    <source>
        <dbReference type="PROSITE" id="PS51745"/>
    </source>
</evidence>
<organism evidence="7 8">
    <name type="scientific">Striga hermonthica</name>
    <name type="common">Purple witchweed</name>
    <name type="synonym">Buchnera hermonthica</name>
    <dbReference type="NCBI Taxonomy" id="68872"/>
    <lineage>
        <taxon>Eukaryota</taxon>
        <taxon>Viridiplantae</taxon>
        <taxon>Streptophyta</taxon>
        <taxon>Embryophyta</taxon>
        <taxon>Tracheophyta</taxon>
        <taxon>Spermatophyta</taxon>
        <taxon>Magnoliopsida</taxon>
        <taxon>eudicotyledons</taxon>
        <taxon>Gunneridae</taxon>
        <taxon>Pentapetalae</taxon>
        <taxon>asterids</taxon>
        <taxon>lamiids</taxon>
        <taxon>Lamiales</taxon>
        <taxon>Orobanchaceae</taxon>
        <taxon>Buchnereae</taxon>
        <taxon>Striga</taxon>
    </lineage>
</organism>
<dbReference type="Gene3D" id="3.10.20.90">
    <property type="entry name" value="Phosphatidylinositol 3-kinase Catalytic Subunit, Chain A, domain 1"/>
    <property type="match status" value="1"/>
</dbReference>
<evidence type="ECO:0000259" key="5">
    <source>
        <dbReference type="PROSITE" id="PS51519"/>
    </source>
</evidence>
<proteinExistence type="predicted"/>
<keyword evidence="4" id="KW-0539">Nucleus</keyword>
<feature type="domain" description="PB1" evidence="6">
    <location>
        <begin position="694"/>
        <end position="776"/>
    </location>
</feature>
<dbReference type="PROSITE" id="PS51519">
    <property type="entry name" value="RWP_RK"/>
    <property type="match status" value="1"/>
</dbReference>
<dbReference type="SUPFAM" id="SSF54277">
    <property type="entry name" value="CAD &amp; PB1 domains"/>
    <property type="match status" value="1"/>
</dbReference>
<dbReference type="EMBL" id="CACSLK010019758">
    <property type="protein sequence ID" value="CAA0819850.1"/>
    <property type="molecule type" value="Genomic_DNA"/>
</dbReference>
<accession>A0A9N7R9R9</accession>
<sequence length="786" mass="87639">MDYSSSKGKEIDHSELPSSLVEGASTSFSPFNELNFMHPETSISDDNITGSAFIGEDEVMFQEQLGSEVPFSTSLSSDGFDLTEMGDESLGQQDAAESIYAVIPRTPTIWSLSERMLTALNLFKQLSGEGVLAQVWVPICVGDCYVLSTCEQPYLPDQMLFGYREASRLFTFALEPRPGNFLGLPGRVFSSKVPEWTTNVMYYNKCEFIRVQHALAHEVRGSIALPVFDEDDGSPKRSCCAVLELATMKDKSDFDLEIENVCRALEAVNLWSILPPRLRPQSFSANQRAVLAEIYDVLRSVCHAHNLPLALTWIPCSYREDHGVETIKVLARGRFNSSKEKCVLCVEDSACYVNDKDVKGFVHACVGHCLEEGQGVAGKAFQSNQPFFNPDVKQYDINDYPLVHHARKFGLNAAVAIRLRSRYTADNDYVIEFFLPVNVRGSAERVLLNNLSSTMHRVCKSLRKVTDDELQHGNVNLQDVEMRRTLPEQLYFTGNLDYVFQANQNLSESSISCVTANASHQQAMSESSKLSGRKRNTTEKHVSYSDLKQHFSGSLNDAAKSIGVCPTTLKRICRSYGIMRWPCRKIKKVKSSLKHVQGLIDSVQVMEGLELLNPMTDMSQQQLDFGNGVIVSNGNPEPAIQNINFDPKTTIAISNSQATGGTSTDSSELGSIMNMNMNDSSSGSLSVGKMQKSKLVVKATYKEDIVRFKFEARGRCAEVYEEVAKRFRLNMGEFQLKYLDDEGEWVLLVTDSDLNECLETLDCMGSCYLKLLVRDCDASTCFLEPG</sequence>
<dbReference type="InterPro" id="IPR053793">
    <property type="entry name" value="PB1-like"/>
</dbReference>
<dbReference type="PROSITE" id="PS51745">
    <property type="entry name" value="PB1"/>
    <property type="match status" value="1"/>
</dbReference>
<protein>
    <submittedName>
        <fullName evidence="7">Protein NLP9</fullName>
    </submittedName>
</protein>
<evidence type="ECO:0000256" key="1">
    <source>
        <dbReference type="ARBA" id="ARBA00023015"/>
    </source>
</evidence>
<dbReference type="InterPro" id="IPR003035">
    <property type="entry name" value="RWP-RK_dom"/>
</dbReference>
<dbReference type="GO" id="GO:0003677">
    <property type="term" value="F:DNA binding"/>
    <property type="evidence" value="ECO:0007669"/>
    <property type="project" value="UniProtKB-KW"/>
</dbReference>
<evidence type="ECO:0000256" key="3">
    <source>
        <dbReference type="ARBA" id="ARBA00023163"/>
    </source>
</evidence>
<keyword evidence="2" id="KW-0238">DNA-binding</keyword>
<dbReference type="SMART" id="SM00666">
    <property type="entry name" value="PB1"/>
    <property type="match status" value="1"/>
</dbReference>
<dbReference type="PANTHER" id="PTHR32002:SF41">
    <property type="entry name" value="PROTEIN NLP8"/>
    <property type="match status" value="1"/>
</dbReference>
<dbReference type="Pfam" id="PF00564">
    <property type="entry name" value="PB1"/>
    <property type="match status" value="1"/>
</dbReference>
<evidence type="ECO:0000313" key="8">
    <source>
        <dbReference type="Proteomes" id="UP001153555"/>
    </source>
</evidence>
<evidence type="ECO:0000256" key="2">
    <source>
        <dbReference type="ARBA" id="ARBA00023125"/>
    </source>
</evidence>
<dbReference type="InterPro" id="IPR000270">
    <property type="entry name" value="PB1_dom"/>
</dbReference>
<dbReference type="PANTHER" id="PTHR32002">
    <property type="entry name" value="PROTEIN NLP8"/>
    <property type="match status" value="1"/>
</dbReference>
<dbReference type="InterPro" id="IPR045012">
    <property type="entry name" value="NLP"/>
</dbReference>
<reference evidence="7" key="1">
    <citation type="submission" date="2019-12" db="EMBL/GenBank/DDBJ databases">
        <authorList>
            <person name="Scholes J."/>
        </authorList>
    </citation>
    <scope>NUCLEOTIDE SEQUENCE</scope>
</reference>
<comment type="caution">
    <text evidence="7">The sequence shown here is derived from an EMBL/GenBank/DDBJ whole genome shotgun (WGS) entry which is preliminary data.</text>
</comment>
<feature type="domain" description="RWP-RK" evidence="5">
    <location>
        <begin position="526"/>
        <end position="609"/>
    </location>
</feature>
<evidence type="ECO:0000313" key="7">
    <source>
        <dbReference type="EMBL" id="CAA0819850.1"/>
    </source>
</evidence>
<evidence type="ECO:0000256" key="4">
    <source>
        <dbReference type="ARBA" id="ARBA00023242"/>
    </source>
</evidence>
<dbReference type="Pfam" id="PF02042">
    <property type="entry name" value="RWP-RK"/>
    <property type="match status" value="1"/>
</dbReference>
<gene>
    <name evidence="7" type="ORF">SHERM_18103</name>
</gene>
<keyword evidence="1" id="KW-0805">Transcription regulation</keyword>
<dbReference type="Proteomes" id="UP001153555">
    <property type="component" value="Unassembled WGS sequence"/>
</dbReference>
<keyword evidence="8" id="KW-1185">Reference proteome</keyword>
<dbReference type="AlphaFoldDB" id="A0A9N7R9R9"/>
<keyword evidence="3" id="KW-0804">Transcription</keyword>
<dbReference type="OrthoDB" id="6270329at2759"/>